<dbReference type="Proteomes" id="UP000306575">
    <property type="component" value="Unassembled WGS sequence"/>
</dbReference>
<dbReference type="InterPro" id="IPR028992">
    <property type="entry name" value="Hedgehog/Intein_dom"/>
</dbReference>
<reference evidence="2 3" key="1">
    <citation type="submission" date="2019-04" db="EMBL/GenBank/DDBJ databases">
        <title>Genome sequence of Pelagicola litoralis CL-ES2.</title>
        <authorList>
            <person name="Cao J."/>
        </authorList>
    </citation>
    <scope>NUCLEOTIDE SEQUENCE [LARGE SCALE GENOMIC DNA]</scope>
    <source>
        <strain evidence="2 3">CL-ES2</strain>
    </source>
</reference>
<dbReference type="EMBL" id="SULI01000020">
    <property type="protein sequence ID" value="TKZ17942.1"/>
    <property type="molecule type" value="Genomic_DNA"/>
</dbReference>
<proteinExistence type="predicted"/>
<keyword evidence="3" id="KW-1185">Reference proteome</keyword>
<feature type="domain" description="Hedgehog/Intein (Hint)" evidence="1">
    <location>
        <begin position="317"/>
        <end position="454"/>
    </location>
</feature>
<dbReference type="OrthoDB" id="6305173at2"/>
<dbReference type="Gene3D" id="2.170.16.10">
    <property type="entry name" value="Hedgehog/Intein (Hint) domain"/>
    <property type="match status" value="1"/>
</dbReference>
<evidence type="ECO:0000259" key="1">
    <source>
        <dbReference type="Pfam" id="PF13403"/>
    </source>
</evidence>
<comment type="caution">
    <text evidence="2">The sequence shown here is derived from an EMBL/GenBank/DDBJ whole genome shotgun (WGS) entry which is preliminary data.</text>
</comment>
<evidence type="ECO:0000313" key="2">
    <source>
        <dbReference type="EMBL" id="TKZ17942.1"/>
    </source>
</evidence>
<dbReference type="SUPFAM" id="SSF51294">
    <property type="entry name" value="Hedgehog/intein (Hint) domain"/>
    <property type="match status" value="1"/>
</dbReference>
<dbReference type="Pfam" id="PF13403">
    <property type="entry name" value="Hint_2"/>
    <property type="match status" value="1"/>
</dbReference>
<keyword evidence="2" id="KW-0808">Transferase</keyword>
<protein>
    <submittedName>
        <fullName evidence="2">2,3,4,5-tetrahydropyridine-2,6-carboxylate N-succinyltransferase</fullName>
    </submittedName>
</protein>
<gene>
    <name evidence="2" type="ORF">FAP39_13815</name>
</gene>
<accession>A0A4U7MXL4</accession>
<dbReference type="GO" id="GO:0016740">
    <property type="term" value="F:transferase activity"/>
    <property type="evidence" value="ECO:0007669"/>
    <property type="project" value="UniProtKB-KW"/>
</dbReference>
<dbReference type="AlphaFoldDB" id="A0A4U7MXL4"/>
<dbReference type="NCBIfam" id="NF038133">
    <property type="entry name" value="choice_anch_L"/>
    <property type="match status" value="1"/>
</dbReference>
<evidence type="ECO:0000313" key="3">
    <source>
        <dbReference type="Proteomes" id="UP000306575"/>
    </source>
</evidence>
<name>A0A4U7MXL4_9RHOB</name>
<organism evidence="2 3">
    <name type="scientific">Shimia litoralis</name>
    <dbReference type="NCBI Taxonomy" id="420403"/>
    <lineage>
        <taxon>Bacteria</taxon>
        <taxon>Pseudomonadati</taxon>
        <taxon>Pseudomonadota</taxon>
        <taxon>Alphaproteobacteria</taxon>
        <taxon>Rhodobacterales</taxon>
        <taxon>Roseobacteraceae</taxon>
    </lineage>
</organism>
<sequence>MAETIFGDGVTIVDATYTGDRDSSAIYSNADVRTPGVAPSDTGVILSTGDVRGFTNRNGQYNQDTNQTTDSDGPNNVAAFNAVAGTSTYDAAYMDVTFIPTGDTMTMQFVFASEEYPEYIDSIYQDFVAVWVNDELVPMAIGDGDVDPGNINNGENESLFIDNTGDAYNTEMDGFTITMTLTMDVVANEENTIRIAIADVSDESYDSNLLIAANSLQTAVVAETDTINIGLNTSKTVDLMDNDTNTGSTLTITHINGQVATVGSPILLASGQSITLNIDGTVTVTSDGDTEVANFTYTIENDAGVTDVGFATINAAPCFVVGTLIRTPFGDVPVEDLEVGDLVETYDDGSQPIRWVGSRTVLAEDKLAPIRIAANTFGEHETLLVSPQHRILIRDSLAEVLFGDSEVLIAAKDLVNDQSVVRKVGGTVEYFHILFDTHQIVFSQGLETESFLPGPQINNIFEAEIVDEISAIFPELDTATGQGYGAAVRPALKPFEVGVLLCRPDAA</sequence>
<dbReference type="InterPro" id="IPR049804">
    <property type="entry name" value="Choice_anch_L"/>
</dbReference>
<dbReference type="InterPro" id="IPR036844">
    <property type="entry name" value="Hint_dom_sf"/>
</dbReference>